<name>A0A845E3L9_9BACI</name>
<dbReference type="GO" id="GO:0030288">
    <property type="term" value="C:outer membrane-bounded periplasmic space"/>
    <property type="evidence" value="ECO:0007669"/>
    <property type="project" value="TreeGrafter"/>
</dbReference>
<dbReference type="InterPro" id="IPR050695">
    <property type="entry name" value="N-acetylmuramoyl_amidase_3"/>
</dbReference>
<evidence type="ECO:0000259" key="3">
    <source>
        <dbReference type="SMART" id="SM00646"/>
    </source>
</evidence>
<feature type="coiled-coil region" evidence="2">
    <location>
        <begin position="339"/>
        <end position="370"/>
    </location>
</feature>
<evidence type="ECO:0000313" key="5">
    <source>
        <dbReference type="Proteomes" id="UP000447393"/>
    </source>
</evidence>
<keyword evidence="1" id="KW-0378">Hydrolase</keyword>
<gene>
    <name evidence="4" type="ORF">GLV98_12175</name>
</gene>
<dbReference type="SUPFAM" id="SSF53187">
    <property type="entry name" value="Zn-dependent exopeptidases"/>
    <property type="match status" value="1"/>
</dbReference>
<dbReference type="InterPro" id="IPR002508">
    <property type="entry name" value="MurNAc-LAA_cat"/>
</dbReference>
<dbReference type="Gene3D" id="3.40.630.40">
    <property type="entry name" value="Zn-dependent exopeptidases"/>
    <property type="match status" value="1"/>
</dbReference>
<dbReference type="OrthoDB" id="9763643at2"/>
<dbReference type="Gene3D" id="1.10.101.10">
    <property type="entry name" value="PGBD-like superfamily/PGBD"/>
    <property type="match status" value="1"/>
</dbReference>
<dbReference type="EMBL" id="WMEZ01000004">
    <property type="protein sequence ID" value="MYL50245.1"/>
    <property type="molecule type" value="Genomic_DNA"/>
</dbReference>
<dbReference type="PANTHER" id="PTHR30404:SF0">
    <property type="entry name" value="N-ACETYLMURAMOYL-L-ALANINE AMIDASE AMIC"/>
    <property type="match status" value="1"/>
</dbReference>
<keyword evidence="2" id="KW-0175">Coiled coil</keyword>
<accession>A0A845E3L9</accession>
<dbReference type="AlphaFoldDB" id="A0A845E3L9"/>
<organism evidence="4 5">
    <name type="scientific">Halobacillus litoralis</name>
    <dbReference type="NCBI Taxonomy" id="45668"/>
    <lineage>
        <taxon>Bacteria</taxon>
        <taxon>Bacillati</taxon>
        <taxon>Bacillota</taxon>
        <taxon>Bacilli</taxon>
        <taxon>Bacillales</taxon>
        <taxon>Bacillaceae</taxon>
        <taxon>Halobacillus</taxon>
    </lineage>
</organism>
<feature type="domain" description="MurNAc-LAA" evidence="3">
    <location>
        <begin position="81"/>
        <end position="197"/>
    </location>
</feature>
<dbReference type="Pfam" id="PF01471">
    <property type="entry name" value="PG_binding_1"/>
    <property type="match status" value="1"/>
</dbReference>
<dbReference type="GO" id="GO:0008745">
    <property type="term" value="F:N-acetylmuramoyl-L-alanine amidase activity"/>
    <property type="evidence" value="ECO:0007669"/>
    <property type="project" value="InterPro"/>
</dbReference>
<dbReference type="InterPro" id="IPR002477">
    <property type="entry name" value="Peptidoglycan-bd-like"/>
</dbReference>
<dbReference type="SUPFAM" id="SSF47090">
    <property type="entry name" value="PGBD-like"/>
    <property type="match status" value="1"/>
</dbReference>
<dbReference type="RefSeq" id="WP_160915529.1">
    <property type="nucleotide sequence ID" value="NZ_WMEZ01000004.1"/>
</dbReference>
<evidence type="ECO:0000256" key="2">
    <source>
        <dbReference type="SAM" id="Coils"/>
    </source>
</evidence>
<evidence type="ECO:0000256" key="1">
    <source>
        <dbReference type="ARBA" id="ARBA00022801"/>
    </source>
</evidence>
<dbReference type="Proteomes" id="UP000447393">
    <property type="component" value="Unassembled WGS sequence"/>
</dbReference>
<dbReference type="CDD" id="cd02696">
    <property type="entry name" value="MurNAc-LAA"/>
    <property type="match status" value="1"/>
</dbReference>
<proteinExistence type="predicted"/>
<dbReference type="PANTHER" id="PTHR30404">
    <property type="entry name" value="N-ACETYLMURAMOYL-L-ALANINE AMIDASE"/>
    <property type="match status" value="1"/>
</dbReference>
<dbReference type="GO" id="GO:0009253">
    <property type="term" value="P:peptidoglycan catabolic process"/>
    <property type="evidence" value="ECO:0007669"/>
    <property type="project" value="InterPro"/>
</dbReference>
<dbReference type="Pfam" id="PF01520">
    <property type="entry name" value="Amidase_3"/>
    <property type="match status" value="1"/>
</dbReference>
<evidence type="ECO:0000313" key="4">
    <source>
        <dbReference type="EMBL" id="MYL50245.1"/>
    </source>
</evidence>
<dbReference type="InterPro" id="IPR036365">
    <property type="entry name" value="PGBD-like_sf"/>
</dbReference>
<dbReference type="SMART" id="SM00646">
    <property type="entry name" value="Ami_3"/>
    <property type="match status" value="1"/>
</dbReference>
<reference evidence="4 5" key="1">
    <citation type="submission" date="2019-11" db="EMBL/GenBank/DDBJ databases">
        <title>Genome sequences of 17 halophilic strains isolated from different environments.</title>
        <authorList>
            <person name="Furrow R.E."/>
        </authorList>
    </citation>
    <scope>NUCLEOTIDE SEQUENCE [LARGE SCALE GENOMIC DNA]</scope>
    <source>
        <strain evidence="4 5">22505_10_Sand</strain>
    </source>
</reference>
<comment type="caution">
    <text evidence="4">The sequence shown here is derived from an EMBL/GenBank/DDBJ whole genome shotgun (WGS) entry which is preliminary data.</text>
</comment>
<dbReference type="InterPro" id="IPR036366">
    <property type="entry name" value="PGBDSf"/>
</dbReference>
<sequence length="374" mass="42657">MAMLLKPKGSWNEKLVALCDGHGMQTPGKRTPYIPELGREIRENEFNRNVVGFLADILLDHGFRVLLVAPTDTDTPLSYRTDAANRHNADIYVSVHFNAMSFDFDYSSADGISVHVYLNNMKYDSGKLARAVGKYLRQGTKQDWRGFKEDNFHVLRETNMPAILTENGFMDDWREALLMLNEDFQLEVATEHAKGICEYFDVEYKGHDFDPMNKGYLIEGDQGESVKDLQRKLNRLGYSLKVDGIYGSKTAGAVASFQTNHSLQPDESYGPKTQKALDKALKRYTSVANKEEEEAKVDRDINQVSEWAKDDWEEATENGYFDGKRPGAEITREETSIVVNRLRENFLELIKKNEEEIERLCKALEDAGVEIPEE</sequence>
<protein>
    <submittedName>
        <fullName evidence="4">N-acetylmuramoyl-L-alanine amidase</fullName>
    </submittedName>
</protein>